<accession>A0A4P7NHJ4</accession>
<dbReference type="VEuPathDB" id="FungiDB:M_BR32_EuGene_00042671"/>
<dbReference type="OMA" id="CNFCGIR"/>
<evidence type="ECO:0000313" key="3">
    <source>
        <dbReference type="EMBL" id="QBZ61403.1"/>
    </source>
</evidence>
<keyword evidence="2" id="KW-0472">Membrane</keyword>
<evidence type="ECO:0000313" key="4">
    <source>
        <dbReference type="Proteomes" id="UP000294847"/>
    </source>
</evidence>
<dbReference type="PANTHER" id="PTHR35519:SF2">
    <property type="entry name" value="PH DOMAIN PROTEIN"/>
    <property type="match status" value="1"/>
</dbReference>
<dbReference type="AlphaFoldDB" id="A0A4P7NHJ4"/>
<evidence type="ECO:0000256" key="1">
    <source>
        <dbReference type="SAM" id="MobiDB-lite"/>
    </source>
</evidence>
<evidence type="ECO:0000256" key="2">
    <source>
        <dbReference type="SAM" id="Phobius"/>
    </source>
</evidence>
<feature type="compositionally biased region" description="Low complexity" evidence="1">
    <location>
        <begin position="191"/>
        <end position="201"/>
    </location>
</feature>
<dbReference type="EMBL" id="CP034207">
    <property type="protein sequence ID" value="QBZ61403.1"/>
    <property type="molecule type" value="Genomic_DNA"/>
</dbReference>
<dbReference type="PANTHER" id="PTHR35519">
    <property type="entry name" value="MEMBRANE PROTEINS"/>
    <property type="match status" value="1"/>
</dbReference>
<dbReference type="Pfam" id="PF13430">
    <property type="entry name" value="DUF4112"/>
    <property type="match status" value="1"/>
</dbReference>
<proteinExistence type="predicted"/>
<protein>
    <submittedName>
        <fullName evidence="3">Uncharacterized protein</fullName>
    </submittedName>
</protein>
<gene>
    <name evidence="3" type="ORF">PoMZ_08352</name>
</gene>
<feature type="region of interest" description="Disordered" evidence="1">
    <location>
        <begin position="181"/>
        <end position="233"/>
    </location>
</feature>
<sequence>MASFLFKLAAKRALQDKMKMNTNSQDPFYEYEEIEVHKGGKTEIIYKKKGKKPIPKGLSKNDAQVLKGVRSRAYHLDMSLFSFCGIRFGWSSVIGLVPAIGDALDALMALILVKKCMKVDDGLPLTILSRMVFNILVDFVIGLVPFVGDLADAAYRANIRNAWLLELYLVNKYDEMNKRGISDPADLENQPSSSAATASVAPPKPAKKKFFGRGGETDDTSTPAEGHTRRDRI</sequence>
<feature type="transmembrane region" description="Helical" evidence="2">
    <location>
        <begin position="131"/>
        <end position="151"/>
    </location>
</feature>
<reference evidence="3 4" key="1">
    <citation type="journal article" date="2019" name="Mol. Biol. Evol.">
        <title>Blast fungal genomes show frequent chromosomal changes, gene gains and losses, and effector gene turnover.</title>
        <authorList>
            <person name="Gomez Luciano L.B."/>
            <person name="Jason Tsai I."/>
            <person name="Chuma I."/>
            <person name="Tosa Y."/>
            <person name="Chen Y.H."/>
            <person name="Li J.Y."/>
            <person name="Li M.Y."/>
            <person name="Jade Lu M.Y."/>
            <person name="Nakayashiki H."/>
            <person name="Li W.H."/>
        </authorList>
    </citation>
    <scope>NUCLEOTIDE SEQUENCE [LARGE SCALE GENOMIC DNA]</scope>
    <source>
        <strain evidence="3">MZ5-1-6</strain>
    </source>
</reference>
<keyword evidence="2" id="KW-0812">Transmembrane</keyword>
<organism evidence="3 4">
    <name type="scientific">Pyricularia oryzae</name>
    <name type="common">Rice blast fungus</name>
    <name type="synonym">Magnaporthe oryzae</name>
    <dbReference type="NCBI Taxonomy" id="318829"/>
    <lineage>
        <taxon>Eukaryota</taxon>
        <taxon>Fungi</taxon>
        <taxon>Dikarya</taxon>
        <taxon>Ascomycota</taxon>
        <taxon>Pezizomycotina</taxon>
        <taxon>Sordariomycetes</taxon>
        <taxon>Sordariomycetidae</taxon>
        <taxon>Magnaporthales</taxon>
        <taxon>Pyriculariaceae</taxon>
        <taxon>Pyricularia</taxon>
    </lineage>
</organism>
<keyword evidence="2" id="KW-1133">Transmembrane helix</keyword>
<dbReference type="Proteomes" id="UP000294847">
    <property type="component" value="Chromosome 4"/>
</dbReference>
<name>A0A4P7NHJ4_PYROR</name>
<feature type="transmembrane region" description="Helical" evidence="2">
    <location>
        <begin position="88"/>
        <end position="111"/>
    </location>
</feature>
<dbReference type="InterPro" id="IPR025187">
    <property type="entry name" value="DUF4112"/>
</dbReference>